<dbReference type="EMBL" id="JACWZY010000003">
    <property type="protein sequence ID" value="MBD2700124.1"/>
    <property type="molecule type" value="Genomic_DNA"/>
</dbReference>
<protein>
    <submittedName>
        <fullName evidence="1">Uncharacterized protein</fullName>
    </submittedName>
</protein>
<accession>A0A927AMM6</accession>
<keyword evidence="2" id="KW-1185">Reference proteome</keyword>
<dbReference type="Proteomes" id="UP000598820">
    <property type="component" value="Unassembled WGS sequence"/>
</dbReference>
<dbReference type="RefSeq" id="WP_190885976.1">
    <property type="nucleotide sequence ID" value="NZ_JACWZY010000003.1"/>
</dbReference>
<sequence length="213" mass="24730">MKALINHLINNNLETIVSRSLRNCHCLGLHSLMLLESPGQTIRLFYAAKGNLMYRNHPQFIHEGLTIGFHPHHCNLTLHAVLGTFWNWTVRQPLAFDQGEYIKLRQYRYHSQIKEGKQGFELIDPEYPMVTQSFQPVEAGQCLELGPKILHTVACNPFDDTAWLVFEGREDPTYESYCFSNQDLEQNTNTDLYQRISEYEIKQILAKILPHLS</sequence>
<evidence type="ECO:0000313" key="1">
    <source>
        <dbReference type="EMBL" id="MBD2700124.1"/>
    </source>
</evidence>
<comment type="caution">
    <text evidence="1">The sequence shown here is derived from an EMBL/GenBank/DDBJ whole genome shotgun (WGS) entry which is preliminary data.</text>
</comment>
<proteinExistence type="predicted"/>
<evidence type="ECO:0000313" key="2">
    <source>
        <dbReference type="Proteomes" id="UP000598820"/>
    </source>
</evidence>
<name>A0A927AMM6_9BACT</name>
<gene>
    <name evidence="1" type="ORF">IC229_05725</name>
</gene>
<reference evidence="1" key="1">
    <citation type="submission" date="2020-09" db="EMBL/GenBank/DDBJ databases">
        <authorList>
            <person name="Kim M.K."/>
        </authorList>
    </citation>
    <scope>NUCLEOTIDE SEQUENCE</scope>
    <source>
        <strain evidence="1">BT702</strain>
    </source>
</reference>
<organism evidence="1 2">
    <name type="scientific">Spirosoma profusum</name>
    <dbReference type="NCBI Taxonomy" id="2771354"/>
    <lineage>
        <taxon>Bacteria</taxon>
        <taxon>Pseudomonadati</taxon>
        <taxon>Bacteroidota</taxon>
        <taxon>Cytophagia</taxon>
        <taxon>Cytophagales</taxon>
        <taxon>Cytophagaceae</taxon>
        <taxon>Spirosoma</taxon>
    </lineage>
</organism>
<dbReference type="AlphaFoldDB" id="A0A927AMM6"/>